<evidence type="ECO:0000313" key="2">
    <source>
        <dbReference type="EMBL" id="KAF5404114.1"/>
    </source>
</evidence>
<evidence type="ECO:0000313" key="3">
    <source>
        <dbReference type="Proteomes" id="UP000748531"/>
    </source>
</evidence>
<dbReference type="OrthoDB" id="6238268at2759"/>
<dbReference type="EMBL" id="LUCH01000878">
    <property type="protein sequence ID" value="KAF5404114.1"/>
    <property type="molecule type" value="Genomic_DNA"/>
</dbReference>
<dbReference type="AlphaFoldDB" id="A0A8J4TQC1"/>
<organism evidence="2 3">
    <name type="scientific">Paragonimus heterotremus</name>
    <dbReference type="NCBI Taxonomy" id="100268"/>
    <lineage>
        <taxon>Eukaryota</taxon>
        <taxon>Metazoa</taxon>
        <taxon>Spiralia</taxon>
        <taxon>Lophotrochozoa</taxon>
        <taxon>Platyhelminthes</taxon>
        <taxon>Trematoda</taxon>
        <taxon>Digenea</taxon>
        <taxon>Plagiorchiida</taxon>
        <taxon>Troglotremata</taxon>
        <taxon>Troglotrematidae</taxon>
        <taxon>Paragonimus</taxon>
    </lineage>
</organism>
<feature type="chain" id="PRO_5035298948" evidence="1">
    <location>
        <begin position="22"/>
        <end position="95"/>
    </location>
</feature>
<protein>
    <submittedName>
        <fullName evidence="2">Uncharacterized protein</fullName>
    </submittedName>
</protein>
<proteinExistence type="predicted"/>
<evidence type="ECO:0000256" key="1">
    <source>
        <dbReference type="SAM" id="SignalP"/>
    </source>
</evidence>
<keyword evidence="1" id="KW-0732">Signal</keyword>
<feature type="signal peptide" evidence="1">
    <location>
        <begin position="1"/>
        <end position="21"/>
    </location>
</feature>
<keyword evidence="3" id="KW-1185">Reference proteome</keyword>
<reference evidence="2" key="1">
    <citation type="submission" date="2019-05" db="EMBL/GenBank/DDBJ databases">
        <title>Annotation for the trematode Paragonimus heterotremus.</title>
        <authorList>
            <person name="Choi Y.-J."/>
        </authorList>
    </citation>
    <scope>NUCLEOTIDE SEQUENCE</scope>
    <source>
        <strain evidence="2">LC</strain>
    </source>
</reference>
<dbReference type="Proteomes" id="UP000748531">
    <property type="component" value="Unassembled WGS sequence"/>
</dbReference>
<comment type="caution">
    <text evidence="2">The sequence shown here is derived from an EMBL/GenBank/DDBJ whole genome shotgun (WGS) entry which is preliminary data.</text>
</comment>
<name>A0A8J4TQC1_9TREM</name>
<accession>A0A8J4TQC1</accession>
<sequence>MTGLSLFLMILSLVELLKVHCQDEDSQLMEQAHNVYYKTTEPEHKCIAGCVHCYKTNGARLVQCANSVCREPETIRFPRNIDNVCPVLEAYEGLL</sequence>
<gene>
    <name evidence="2" type="ORF">PHET_02236</name>
</gene>